<name>A0A930VCI0_9ACTN</name>
<keyword evidence="2" id="KW-0378">Hydrolase</keyword>
<evidence type="ECO:0000256" key="2">
    <source>
        <dbReference type="ARBA" id="ARBA00022801"/>
    </source>
</evidence>
<dbReference type="PROSITE" id="PS51829">
    <property type="entry name" value="P_HOMO_B"/>
    <property type="match status" value="1"/>
</dbReference>
<dbReference type="RefSeq" id="WP_194708161.1">
    <property type="nucleotide sequence ID" value="NZ_JADKPN010000012.1"/>
</dbReference>
<evidence type="ECO:0000259" key="4">
    <source>
        <dbReference type="PROSITE" id="PS51829"/>
    </source>
</evidence>
<proteinExistence type="predicted"/>
<dbReference type="GO" id="GO:0006508">
    <property type="term" value="P:proteolysis"/>
    <property type="evidence" value="ECO:0007669"/>
    <property type="project" value="UniProtKB-KW"/>
</dbReference>
<comment type="caution">
    <text evidence="5">The sequence shown here is derived from an EMBL/GenBank/DDBJ whole genome shotgun (WGS) entry which is preliminary data.</text>
</comment>
<evidence type="ECO:0000256" key="1">
    <source>
        <dbReference type="ARBA" id="ARBA00022670"/>
    </source>
</evidence>
<dbReference type="Pfam" id="PF01345">
    <property type="entry name" value="DUF11"/>
    <property type="match status" value="1"/>
</dbReference>
<evidence type="ECO:0000313" key="6">
    <source>
        <dbReference type="Proteomes" id="UP000640489"/>
    </source>
</evidence>
<dbReference type="InterPro" id="IPR001434">
    <property type="entry name" value="OmcB-like_DUF11"/>
</dbReference>
<evidence type="ECO:0000256" key="3">
    <source>
        <dbReference type="SAM" id="SignalP"/>
    </source>
</evidence>
<feature type="domain" description="P/Homo B" evidence="4">
    <location>
        <begin position="34"/>
        <end position="204"/>
    </location>
</feature>
<protein>
    <submittedName>
        <fullName evidence="5">Proprotein convertase P-domain-containing protein</fullName>
    </submittedName>
</protein>
<dbReference type="InterPro" id="IPR008979">
    <property type="entry name" value="Galactose-bd-like_sf"/>
</dbReference>
<accession>A0A930VCI0</accession>
<keyword evidence="6" id="KW-1185">Reference proteome</keyword>
<organism evidence="5 6">
    <name type="scientific">Nocardioides islandensis</name>
    <dbReference type="NCBI Taxonomy" id="433663"/>
    <lineage>
        <taxon>Bacteria</taxon>
        <taxon>Bacillati</taxon>
        <taxon>Actinomycetota</taxon>
        <taxon>Actinomycetes</taxon>
        <taxon>Propionibacteriales</taxon>
        <taxon>Nocardioidaceae</taxon>
        <taxon>Nocardioides</taxon>
    </lineage>
</organism>
<keyword evidence="3" id="KW-0732">Signal</keyword>
<dbReference type="GO" id="GO:0004252">
    <property type="term" value="F:serine-type endopeptidase activity"/>
    <property type="evidence" value="ECO:0007669"/>
    <property type="project" value="InterPro"/>
</dbReference>
<dbReference type="Proteomes" id="UP000640489">
    <property type="component" value="Unassembled WGS sequence"/>
</dbReference>
<dbReference type="Pfam" id="PF01483">
    <property type="entry name" value="P_proprotein"/>
    <property type="match status" value="1"/>
</dbReference>
<dbReference type="Gene3D" id="2.60.120.260">
    <property type="entry name" value="Galactose-binding domain-like"/>
    <property type="match status" value="2"/>
</dbReference>
<keyword evidence="1" id="KW-0645">Protease</keyword>
<evidence type="ECO:0000313" key="5">
    <source>
        <dbReference type="EMBL" id="MBF4764974.1"/>
    </source>
</evidence>
<dbReference type="SUPFAM" id="SSF49785">
    <property type="entry name" value="Galactose-binding domain-like"/>
    <property type="match status" value="2"/>
</dbReference>
<sequence>MSQYLRRVAPVLTAALVVAGAPLLAPAPATAIPSVPSLGCVTNLPVTSQNLTDVPIPDNNVVLLLNKATSVINVPAGGSLSWLRVRTDVLHTNPGDLLMTLTSPQGDVVTLTDGFGGASDNVFNGTWWDDDAGESIATPGSVTEAVFANNVVQPLLAPETALSSLRGHDVQGNWVLTVGDRLIGNSGTITGWAIEYATRGADGPNVRTVSSGPIGGGTVAPGSQQSFTYAAPVSGPGALQDVVANLDVAGQAGSVLATLTSPAGTVITLTNGNGGLNSLLGGTTFSDLGGLGLGPITSLLTSLAGRIPLSGPQEPLGALTGEGLAGVWTLNVTNLGGLPITLNDWGLDLTGSTCGLDGVVTSLTQLPTTLPLGSTVAYAVSVTNNRLAPLDLSTLNLALPNGLDLVSVTSTLGSCAGLTCVLGTLLPGAQAVVVYLLKAVTDGVKNVSVLLTSGGTDAVPLNNVLNIATTVPAGSGPGTSGNDTTAPGLVLVLGKDKLKTVTTKGLLSAAGWTEAGKLVLTVKLPGKVAKKLKLPRVIGKRTIVTSKAGTAKVRVKISKKAAKKLLKAHKQVRLVVKGQIRDAAGNLGKASAGGTYKP</sequence>
<dbReference type="EMBL" id="JADKPN010000012">
    <property type="protein sequence ID" value="MBF4764974.1"/>
    <property type="molecule type" value="Genomic_DNA"/>
</dbReference>
<gene>
    <name evidence="5" type="ORF">ISU07_17720</name>
</gene>
<feature type="chain" id="PRO_5036929558" evidence="3">
    <location>
        <begin position="32"/>
        <end position="598"/>
    </location>
</feature>
<dbReference type="AlphaFoldDB" id="A0A930VCI0"/>
<dbReference type="InterPro" id="IPR002884">
    <property type="entry name" value="P_dom"/>
</dbReference>
<reference evidence="5" key="1">
    <citation type="submission" date="2020-11" db="EMBL/GenBank/DDBJ databases">
        <title>Nocardioides sp. nov., isolated from Soil of Cynanchum wilfordii Hemsley rhizosphere.</title>
        <authorList>
            <person name="Lee J.-S."/>
            <person name="Suh M.K."/>
            <person name="Kim J.-S."/>
        </authorList>
    </citation>
    <scope>NUCLEOTIDE SEQUENCE</scope>
    <source>
        <strain evidence="5">KCTC 19275</strain>
    </source>
</reference>
<feature type="signal peptide" evidence="3">
    <location>
        <begin position="1"/>
        <end position="31"/>
    </location>
</feature>